<dbReference type="InterPro" id="IPR008571">
    <property type="entry name" value="HerA-like"/>
</dbReference>
<evidence type="ECO:0000259" key="1">
    <source>
        <dbReference type="Pfam" id="PF01935"/>
    </source>
</evidence>
<dbReference type="InterPro" id="IPR027417">
    <property type="entry name" value="P-loop_NTPase"/>
</dbReference>
<evidence type="ECO:0000313" key="3">
    <source>
        <dbReference type="Proteomes" id="UP000321800"/>
    </source>
</evidence>
<dbReference type="NCBIfam" id="NF042944">
    <property type="entry name" value="HerA_antiphage_2"/>
    <property type="match status" value="1"/>
</dbReference>
<evidence type="ECO:0000313" key="2">
    <source>
        <dbReference type="EMBL" id="GEL51219.1"/>
    </source>
</evidence>
<proteinExistence type="predicted"/>
<dbReference type="EMBL" id="BJVR01000026">
    <property type="protein sequence ID" value="GEL51219.1"/>
    <property type="molecule type" value="Genomic_DNA"/>
</dbReference>
<gene>
    <name evidence="2" type="ORF">ATR01nite_22940</name>
</gene>
<dbReference type="InterPro" id="IPR002789">
    <property type="entry name" value="HerA_central"/>
</dbReference>
<dbReference type="RefSeq" id="WP_045543250.1">
    <property type="nucleotide sequence ID" value="NZ_BJVR01000026.1"/>
</dbReference>
<dbReference type="PANTHER" id="PTHR42957:SF1">
    <property type="entry name" value="HELICASE MJ1565-RELATED"/>
    <property type="match status" value="1"/>
</dbReference>
<protein>
    <recommendedName>
        <fullName evidence="1">Helicase HerA central domain-containing protein</fullName>
    </recommendedName>
</protein>
<dbReference type="CDD" id="cd01127">
    <property type="entry name" value="TrwB_TraG_TraD_VirD4"/>
    <property type="match status" value="1"/>
</dbReference>
<reference evidence="2 3" key="1">
    <citation type="submission" date="2019-07" db="EMBL/GenBank/DDBJ databases">
        <title>Whole genome shotgun sequence of Acetobacter tropicalis NBRC 16470.</title>
        <authorList>
            <person name="Hosoyama A."/>
            <person name="Uohara A."/>
            <person name="Ohji S."/>
            <person name="Ichikawa N."/>
        </authorList>
    </citation>
    <scope>NUCLEOTIDE SEQUENCE [LARGE SCALE GENOMIC DNA]</scope>
    <source>
        <strain evidence="2 3">NBRC 16470</strain>
    </source>
</reference>
<feature type="domain" description="Helicase HerA central" evidence="1">
    <location>
        <begin position="132"/>
        <end position="411"/>
    </location>
</feature>
<organism evidence="2 3">
    <name type="scientific">Acetobacter tropicalis</name>
    <dbReference type="NCBI Taxonomy" id="104102"/>
    <lineage>
        <taxon>Bacteria</taxon>
        <taxon>Pseudomonadati</taxon>
        <taxon>Pseudomonadota</taxon>
        <taxon>Alphaproteobacteria</taxon>
        <taxon>Acetobacterales</taxon>
        <taxon>Acetobacteraceae</taxon>
        <taxon>Acetobacter</taxon>
    </lineage>
</organism>
<comment type="caution">
    <text evidence="2">The sequence shown here is derived from an EMBL/GenBank/DDBJ whole genome shotgun (WGS) entry which is preliminary data.</text>
</comment>
<dbReference type="AlphaFoldDB" id="A0A511FQK2"/>
<dbReference type="Proteomes" id="UP000321800">
    <property type="component" value="Unassembled WGS sequence"/>
</dbReference>
<sequence length="579" mass="64998">MTEEIANAEVVAVYPNKVRVAVDDLLNFQAAGESLRVGSFLKVSDNDNVSLICIIESFSIEMKEVKGDGSSDYKRVYMIDAYPLGTLKDGKFNRGGDELAIPPKKVVPATKAEIAAIYADCYAAEDRFCFSSLTRQRDIVVPVHGDRFFNKHIAVVGASGSGKSSSVSSVLQRAISSKTGEYQGLNNSHILIFDLHSEYAAAFPKANVITVDDLVLPYWLLNEDEMEDMFLESGDNNNYNQEALLRQIVTIAKKISNPDVEKVNFDSPLPYEINHVVNAFRNLTRETKNADNSLLIKFKDNMEIDFPDVDAQIEHYCMELREFAPTERSKINKGPYADGTIDKFERRVRSKIANTRLGFIFGEKAKKASLEDVLRQFTGYNAGGESNVTIIDLSGIPFELLSITVSLISRLMFDFCYYARRVETKTEQPFLMVYEEAHKYAPKSGLARYKASLAAIERIAKEGRKYGISLLISSQRPSEISETIFSQCSNFLAMRLTNPDDQSYVRRLLPDTLGNLTEGMPALEQGEALLIGDAVIMPCVVYVEKCDPEPSSCDVKYLTLWKAEWKNIDFKKRADNWRG</sequence>
<dbReference type="Gene3D" id="3.40.50.300">
    <property type="entry name" value="P-loop containing nucleotide triphosphate hydrolases"/>
    <property type="match status" value="2"/>
</dbReference>
<name>A0A511FQK2_9PROT</name>
<accession>A0A511FQK2</accession>
<dbReference type="SUPFAM" id="SSF52540">
    <property type="entry name" value="P-loop containing nucleoside triphosphate hydrolases"/>
    <property type="match status" value="1"/>
</dbReference>
<dbReference type="Pfam" id="PF01935">
    <property type="entry name" value="DUF87"/>
    <property type="match status" value="1"/>
</dbReference>
<dbReference type="PANTHER" id="PTHR42957">
    <property type="entry name" value="HELICASE MJ1565-RELATED"/>
    <property type="match status" value="1"/>
</dbReference>